<proteinExistence type="predicted"/>
<gene>
    <name evidence="1" type="ORF">BDFB_015229</name>
</gene>
<keyword evidence="2" id="KW-1185">Reference proteome</keyword>
<evidence type="ECO:0000313" key="1">
    <source>
        <dbReference type="EMBL" id="RZC39726.1"/>
    </source>
</evidence>
<name>A0A482W3U8_ASBVE</name>
<dbReference type="AlphaFoldDB" id="A0A482W3U8"/>
<reference evidence="1 2" key="1">
    <citation type="submission" date="2017-03" db="EMBL/GenBank/DDBJ databases">
        <title>Genome of the blue death feigning beetle - Asbolus verrucosus.</title>
        <authorList>
            <person name="Rider S.D."/>
        </authorList>
    </citation>
    <scope>NUCLEOTIDE SEQUENCE [LARGE SCALE GENOMIC DNA]</scope>
    <source>
        <strain evidence="1">Butters</strain>
        <tissue evidence="1">Head and leg muscle</tissue>
    </source>
</reference>
<evidence type="ECO:0000313" key="2">
    <source>
        <dbReference type="Proteomes" id="UP000292052"/>
    </source>
</evidence>
<sequence>MSFCYARTVKARKKVFFKSPRCLRIKWGSTF</sequence>
<accession>A0A482W3U8</accession>
<comment type="caution">
    <text evidence="1">The sequence shown here is derived from an EMBL/GenBank/DDBJ whole genome shotgun (WGS) entry which is preliminary data.</text>
</comment>
<protein>
    <submittedName>
        <fullName evidence="1">Uncharacterized protein</fullName>
    </submittedName>
</protein>
<dbReference type="EMBL" id="QDEB01031753">
    <property type="protein sequence ID" value="RZC39726.1"/>
    <property type="molecule type" value="Genomic_DNA"/>
</dbReference>
<organism evidence="1 2">
    <name type="scientific">Asbolus verrucosus</name>
    <name type="common">Desert ironclad beetle</name>
    <dbReference type="NCBI Taxonomy" id="1661398"/>
    <lineage>
        <taxon>Eukaryota</taxon>
        <taxon>Metazoa</taxon>
        <taxon>Ecdysozoa</taxon>
        <taxon>Arthropoda</taxon>
        <taxon>Hexapoda</taxon>
        <taxon>Insecta</taxon>
        <taxon>Pterygota</taxon>
        <taxon>Neoptera</taxon>
        <taxon>Endopterygota</taxon>
        <taxon>Coleoptera</taxon>
        <taxon>Polyphaga</taxon>
        <taxon>Cucujiformia</taxon>
        <taxon>Tenebrionidae</taxon>
        <taxon>Pimeliinae</taxon>
        <taxon>Asbolus</taxon>
    </lineage>
</organism>
<dbReference type="Proteomes" id="UP000292052">
    <property type="component" value="Unassembled WGS sequence"/>
</dbReference>